<gene>
    <name evidence="1" type="ORF">ATL31_1211</name>
</gene>
<accession>A0A2N3YHT3</accession>
<dbReference type="AlphaFoldDB" id="A0A2N3YHT3"/>
<sequence>MSPESEPTDAAAVRRRQARENAEYHHAVAARAAEAEARRTAPMVAAFAEAMRSAGVEPTRLRALPYSGGGSLRTDIVGWYVRRDQRAAVGTDGRWYVLVAAPSLRGRLLGVHVEPSDAPLQVGAGGRDGDSVALDVLLRLRLEAGPDFPA</sequence>
<organism evidence="1 2">
    <name type="scientific">Phycicoccus duodecadis</name>
    <dbReference type="NCBI Taxonomy" id="173053"/>
    <lineage>
        <taxon>Bacteria</taxon>
        <taxon>Bacillati</taxon>
        <taxon>Actinomycetota</taxon>
        <taxon>Actinomycetes</taxon>
        <taxon>Micrococcales</taxon>
        <taxon>Intrasporangiaceae</taxon>
        <taxon>Phycicoccus</taxon>
    </lineage>
</organism>
<dbReference type="EMBL" id="PJNE01000001">
    <property type="protein sequence ID" value="PKW26400.1"/>
    <property type="molecule type" value="Genomic_DNA"/>
</dbReference>
<dbReference type="RefSeq" id="WP_101394975.1">
    <property type="nucleotide sequence ID" value="NZ_PJNE01000001.1"/>
</dbReference>
<evidence type="ECO:0000313" key="2">
    <source>
        <dbReference type="Proteomes" id="UP000233781"/>
    </source>
</evidence>
<evidence type="ECO:0000313" key="1">
    <source>
        <dbReference type="EMBL" id="PKW26400.1"/>
    </source>
</evidence>
<proteinExistence type="predicted"/>
<comment type="caution">
    <text evidence="1">The sequence shown here is derived from an EMBL/GenBank/DDBJ whole genome shotgun (WGS) entry which is preliminary data.</text>
</comment>
<dbReference type="Proteomes" id="UP000233781">
    <property type="component" value="Unassembled WGS sequence"/>
</dbReference>
<dbReference type="OrthoDB" id="3254362at2"/>
<keyword evidence="2" id="KW-1185">Reference proteome</keyword>
<protein>
    <submittedName>
        <fullName evidence="1">Uncharacterized protein</fullName>
    </submittedName>
</protein>
<name>A0A2N3YHT3_9MICO</name>
<reference evidence="1 2" key="1">
    <citation type="submission" date="2017-12" db="EMBL/GenBank/DDBJ databases">
        <title>Sequencing the genomes of 1000 Actinobacteria strains.</title>
        <authorList>
            <person name="Klenk H.-P."/>
        </authorList>
    </citation>
    <scope>NUCLEOTIDE SEQUENCE [LARGE SCALE GENOMIC DNA]</scope>
    <source>
        <strain evidence="1 2">DSM 12806</strain>
    </source>
</reference>